<dbReference type="GO" id="GO:0009252">
    <property type="term" value="P:peptidoglycan biosynthetic process"/>
    <property type="evidence" value="ECO:0007669"/>
    <property type="project" value="UniProtKB-KW"/>
</dbReference>
<proteinExistence type="inferred from homology"/>
<keyword evidence="6" id="KW-0961">Cell wall biogenesis/degradation</keyword>
<dbReference type="Proteomes" id="UP001154240">
    <property type="component" value="Unassembled WGS sequence"/>
</dbReference>
<evidence type="ECO:0000256" key="4">
    <source>
        <dbReference type="ARBA" id="ARBA00022960"/>
    </source>
</evidence>
<evidence type="ECO:0000256" key="7">
    <source>
        <dbReference type="PIRSR" id="PIRSR618044-1"/>
    </source>
</evidence>
<reference evidence="11" key="1">
    <citation type="journal article" date="2022" name="bioRxiv">
        <title>Thiovibrio frasassiensisgen. nov., sp. nov., an autotrophic, elemental sulfur disproportionating bacterium isolated from sulfidic karst sediment, and proposal of Thiovibrionaceae fam. nov.</title>
        <authorList>
            <person name="Aronson H."/>
            <person name="Thomas C."/>
            <person name="Bhattacharyya M."/>
            <person name="Eckstein S."/>
            <person name="Jensen S."/>
            <person name="Barco R."/>
            <person name="Macalady J."/>
            <person name="Amend J."/>
        </authorList>
    </citation>
    <scope>NUCLEOTIDE SEQUENCE</scope>
    <source>
        <strain evidence="11">RS19-109</strain>
    </source>
</reference>
<dbReference type="InterPro" id="IPR001967">
    <property type="entry name" value="Peptidase_S11_N"/>
</dbReference>
<comment type="similarity">
    <text evidence="1 9">Belongs to the peptidase S11 family.</text>
</comment>
<evidence type="ECO:0000313" key="11">
    <source>
        <dbReference type="EMBL" id="MDG4474807.1"/>
    </source>
</evidence>
<dbReference type="GO" id="GO:0009002">
    <property type="term" value="F:serine-type D-Ala-D-Ala carboxypeptidase activity"/>
    <property type="evidence" value="ECO:0007669"/>
    <property type="project" value="UniProtKB-EC"/>
</dbReference>
<evidence type="ECO:0000313" key="12">
    <source>
        <dbReference type="Proteomes" id="UP001154240"/>
    </source>
</evidence>
<dbReference type="GO" id="GO:0008360">
    <property type="term" value="P:regulation of cell shape"/>
    <property type="evidence" value="ECO:0007669"/>
    <property type="project" value="UniProtKB-KW"/>
</dbReference>
<feature type="active site" evidence="7">
    <location>
        <position position="135"/>
    </location>
</feature>
<dbReference type="Pfam" id="PF00768">
    <property type="entry name" value="Peptidase_S11"/>
    <property type="match status" value="1"/>
</dbReference>
<gene>
    <name evidence="11" type="ORF">OLX77_01365</name>
</gene>
<dbReference type="PANTHER" id="PTHR21581">
    <property type="entry name" value="D-ALANYL-D-ALANINE CARBOXYPEPTIDASE"/>
    <property type="match status" value="1"/>
</dbReference>
<keyword evidence="2" id="KW-0732">Signal</keyword>
<evidence type="ECO:0000256" key="1">
    <source>
        <dbReference type="ARBA" id="ARBA00007164"/>
    </source>
</evidence>
<comment type="caution">
    <text evidence="11">The sequence shown here is derived from an EMBL/GenBank/DDBJ whole genome shotgun (WGS) entry which is preliminary data.</text>
</comment>
<dbReference type="RefSeq" id="WP_307631787.1">
    <property type="nucleotide sequence ID" value="NZ_JAPHEH010000001.1"/>
</dbReference>
<dbReference type="EMBL" id="JAPHEH010000001">
    <property type="protein sequence ID" value="MDG4474807.1"/>
    <property type="molecule type" value="Genomic_DNA"/>
</dbReference>
<evidence type="ECO:0000256" key="5">
    <source>
        <dbReference type="ARBA" id="ARBA00022984"/>
    </source>
</evidence>
<organism evidence="11 12">
    <name type="scientific">Thiovibrio frasassiensis</name>
    <dbReference type="NCBI Taxonomy" id="2984131"/>
    <lineage>
        <taxon>Bacteria</taxon>
        <taxon>Pseudomonadati</taxon>
        <taxon>Thermodesulfobacteriota</taxon>
        <taxon>Desulfobulbia</taxon>
        <taxon>Desulfobulbales</taxon>
        <taxon>Thiovibrionaceae</taxon>
        <taxon>Thiovibrio</taxon>
    </lineage>
</organism>
<evidence type="ECO:0000256" key="3">
    <source>
        <dbReference type="ARBA" id="ARBA00022801"/>
    </source>
</evidence>
<dbReference type="InterPro" id="IPR012338">
    <property type="entry name" value="Beta-lactam/transpept-like"/>
</dbReference>
<feature type="binding site" evidence="8">
    <location>
        <position position="237"/>
    </location>
    <ligand>
        <name>substrate</name>
    </ligand>
</feature>
<dbReference type="PRINTS" id="PR00725">
    <property type="entry name" value="DADACBPTASE1"/>
</dbReference>
<evidence type="ECO:0000256" key="2">
    <source>
        <dbReference type="ARBA" id="ARBA00022729"/>
    </source>
</evidence>
<keyword evidence="11" id="KW-0121">Carboxypeptidase</keyword>
<reference evidence="11" key="2">
    <citation type="submission" date="2022-10" db="EMBL/GenBank/DDBJ databases">
        <authorList>
            <person name="Aronson H.S."/>
        </authorList>
    </citation>
    <scope>NUCLEOTIDE SEQUENCE</scope>
    <source>
        <strain evidence="11">RS19-109</strain>
    </source>
</reference>
<dbReference type="PANTHER" id="PTHR21581:SF6">
    <property type="entry name" value="TRAFFICKING PROTEIN PARTICLE COMPLEX SUBUNIT 12"/>
    <property type="match status" value="1"/>
</dbReference>
<evidence type="ECO:0000256" key="9">
    <source>
        <dbReference type="RuleBase" id="RU004016"/>
    </source>
</evidence>
<name>A0A9X4MDX8_9BACT</name>
<keyword evidence="12" id="KW-1185">Reference proteome</keyword>
<keyword evidence="11" id="KW-0645">Protease</keyword>
<protein>
    <submittedName>
        <fullName evidence="11">D-alanyl-D-alanine carboxypeptidase</fullName>
        <ecNumber evidence="11">3.4.16.4</ecNumber>
    </submittedName>
</protein>
<feature type="active site" description="Proton acceptor" evidence="7">
    <location>
        <position position="83"/>
    </location>
</feature>
<evidence type="ECO:0000256" key="8">
    <source>
        <dbReference type="PIRSR" id="PIRSR618044-2"/>
    </source>
</evidence>
<feature type="active site" description="Acyl-ester intermediate" evidence="7">
    <location>
        <position position="80"/>
    </location>
</feature>
<keyword evidence="4" id="KW-0133">Cell shape</keyword>
<dbReference type="InterPro" id="IPR018044">
    <property type="entry name" value="Peptidase_S11"/>
</dbReference>
<dbReference type="GO" id="GO:0006508">
    <property type="term" value="P:proteolysis"/>
    <property type="evidence" value="ECO:0007669"/>
    <property type="project" value="InterPro"/>
</dbReference>
<dbReference type="EC" id="3.4.16.4" evidence="11"/>
<dbReference type="GO" id="GO:0071555">
    <property type="term" value="P:cell wall organization"/>
    <property type="evidence" value="ECO:0007669"/>
    <property type="project" value="UniProtKB-KW"/>
</dbReference>
<accession>A0A9X4MDX8</accession>
<evidence type="ECO:0000256" key="6">
    <source>
        <dbReference type="ARBA" id="ARBA00023316"/>
    </source>
</evidence>
<sequence length="329" mass="35606">MQELKRQVKGYTQELEQRKQVQVPHKQELVRQVAEPQNSAGEGSTELQGKLTCRSAFVMDAKTGKVLYDRSADRPGQPASTIKVLTGLIAVESLDNQEMVRTSAYAANMPASKVYLKKGASYQATDLINAVLLASANDASVALAEKVAGSEQAFAQLMTKKAEALGAQNTICKSANGLTRPGQQTTARDLATVFNRAMRNPEFAERMSTVKVHTSDGKVLRSHNKALWTVDGAVGGKTGYTVAAGKTYVGKFQRDGQAIIVSLLGSASMWDDIATLVEHGFAKQEMASLDHENAPAGTRVSLIKQKDQGKERVDYAMLTLTGQKKKIKM</sequence>
<dbReference type="SUPFAM" id="SSF56601">
    <property type="entry name" value="beta-lactamase/transpeptidase-like"/>
    <property type="match status" value="1"/>
</dbReference>
<dbReference type="Gene3D" id="3.40.710.10">
    <property type="entry name" value="DD-peptidase/beta-lactamase superfamily"/>
    <property type="match status" value="1"/>
</dbReference>
<keyword evidence="5" id="KW-0573">Peptidoglycan synthesis</keyword>
<dbReference type="AlphaFoldDB" id="A0A9X4MDX8"/>
<evidence type="ECO:0000259" key="10">
    <source>
        <dbReference type="Pfam" id="PF00768"/>
    </source>
</evidence>
<keyword evidence="3 11" id="KW-0378">Hydrolase</keyword>
<feature type="domain" description="Peptidase S11 D-alanyl-D-alanine carboxypeptidase A N-terminal" evidence="10">
    <location>
        <begin position="48"/>
        <end position="265"/>
    </location>
</feature>